<evidence type="ECO:0000313" key="7">
    <source>
        <dbReference type="Proteomes" id="UP000886523"/>
    </source>
</evidence>
<keyword evidence="1" id="KW-0521">NADP</keyword>
<dbReference type="Proteomes" id="UP000886523">
    <property type="component" value="Unassembled WGS sequence"/>
</dbReference>
<dbReference type="PANTHER" id="PTHR48106">
    <property type="entry name" value="QUINONE OXIDOREDUCTASE PIG3-RELATED"/>
    <property type="match status" value="1"/>
</dbReference>
<accession>A0A9P6E218</accession>
<dbReference type="Gene3D" id="3.90.180.10">
    <property type="entry name" value="Medium-chain alcohol dehydrogenases, catalytic domain"/>
    <property type="match status" value="1"/>
</dbReference>
<dbReference type="SMART" id="SM00829">
    <property type="entry name" value="PKS_ER"/>
    <property type="match status" value="1"/>
</dbReference>
<dbReference type="InterPro" id="IPR013149">
    <property type="entry name" value="ADH-like_C"/>
</dbReference>
<dbReference type="InterPro" id="IPR047618">
    <property type="entry name" value="QOR-like"/>
</dbReference>
<dbReference type="GO" id="GO:0005829">
    <property type="term" value="C:cytosol"/>
    <property type="evidence" value="ECO:0007669"/>
    <property type="project" value="TreeGrafter"/>
</dbReference>
<proteinExistence type="predicted"/>
<dbReference type="Gene3D" id="3.40.50.720">
    <property type="entry name" value="NAD(P)-binding Rossmann-like Domain"/>
    <property type="match status" value="1"/>
</dbReference>
<reference evidence="6" key="1">
    <citation type="journal article" date="2020" name="Nat. Commun.">
        <title>Large-scale genome sequencing of mycorrhizal fungi provides insights into the early evolution of symbiotic traits.</title>
        <authorList>
            <person name="Miyauchi S."/>
            <person name="Kiss E."/>
            <person name="Kuo A."/>
            <person name="Drula E."/>
            <person name="Kohler A."/>
            <person name="Sanchez-Garcia M."/>
            <person name="Morin E."/>
            <person name="Andreopoulos B."/>
            <person name="Barry K.W."/>
            <person name="Bonito G."/>
            <person name="Buee M."/>
            <person name="Carver A."/>
            <person name="Chen C."/>
            <person name="Cichocki N."/>
            <person name="Clum A."/>
            <person name="Culley D."/>
            <person name="Crous P.W."/>
            <person name="Fauchery L."/>
            <person name="Girlanda M."/>
            <person name="Hayes R.D."/>
            <person name="Keri Z."/>
            <person name="LaButti K."/>
            <person name="Lipzen A."/>
            <person name="Lombard V."/>
            <person name="Magnuson J."/>
            <person name="Maillard F."/>
            <person name="Murat C."/>
            <person name="Nolan M."/>
            <person name="Ohm R.A."/>
            <person name="Pangilinan J."/>
            <person name="Pereira M.F."/>
            <person name="Perotto S."/>
            <person name="Peter M."/>
            <person name="Pfister S."/>
            <person name="Riley R."/>
            <person name="Sitrit Y."/>
            <person name="Stielow J.B."/>
            <person name="Szollosi G."/>
            <person name="Zifcakova L."/>
            <person name="Stursova M."/>
            <person name="Spatafora J.W."/>
            <person name="Tedersoo L."/>
            <person name="Vaario L.M."/>
            <person name="Yamada A."/>
            <person name="Yan M."/>
            <person name="Wang P."/>
            <person name="Xu J."/>
            <person name="Bruns T."/>
            <person name="Baldrian P."/>
            <person name="Vilgalys R."/>
            <person name="Dunand C."/>
            <person name="Henrissat B."/>
            <person name="Grigoriev I.V."/>
            <person name="Hibbett D."/>
            <person name="Nagy L.G."/>
            <person name="Martin F.M."/>
        </authorList>
    </citation>
    <scope>NUCLEOTIDE SEQUENCE</scope>
    <source>
        <strain evidence="6">UP504</strain>
    </source>
</reference>
<gene>
    <name evidence="6" type="ORF">BS47DRAFT_1287332</name>
</gene>
<dbReference type="InterPro" id="IPR036291">
    <property type="entry name" value="NAD(P)-bd_dom_sf"/>
</dbReference>
<feature type="domain" description="Enoyl reductase (ER)" evidence="5">
    <location>
        <begin position="17"/>
        <end position="337"/>
    </location>
</feature>
<dbReference type="InterPro" id="IPR020843">
    <property type="entry name" value="ER"/>
</dbReference>
<dbReference type="PANTHER" id="PTHR48106:SF13">
    <property type="entry name" value="QUINONE OXIDOREDUCTASE-RELATED"/>
    <property type="match status" value="1"/>
</dbReference>
<evidence type="ECO:0000256" key="2">
    <source>
        <dbReference type="ARBA" id="ARBA00023002"/>
    </source>
</evidence>
<dbReference type="Pfam" id="PF00107">
    <property type="entry name" value="ADH_zinc_N"/>
    <property type="match status" value="1"/>
</dbReference>
<dbReference type="GO" id="GO:0070402">
    <property type="term" value="F:NADPH binding"/>
    <property type="evidence" value="ECO:0007669"/>
    <property type="project" value="TreeGrafter"/>
</dbReference>
<evidence type="ECO:0000256" key="4">
    <source>
        <dbReference type="ARBA" id="ARBA00070796"/>
    </source>
</evidence>
<sequence>MTSIPKTTHAVQFFKNGGPEVLEFHEVEVAAPQPDELLIKVEWAGVNFIDTYFRSGIYETPKFPFTVGRELAGTVVAVPTDPGVLESQEYKLAGIALGSKVVGYVSGAMIGYTAVKWNEVTSVPPTVGTRLAAASFVSGLTALSALRESYAVQKGDWILVHAAAGGLGLQLVQIAKRFGANVIGTTSTREKSAIATAHGADHVILYTKENVVDRVLEITNGRGVNAIYDGVGKDTWEDDFKSIARKGTIVSLGNSSGVVPPFAPLKLTPKNLKVVRPTLMNYIATPEELFSYSKEYMALIADGVRVPIHQEYPFSAEGVAQAQIDLTGRGTSGKLVVKIAD</sequence>
<dbReference type="GO" id="GO:0035925">
    <property type="term" value="F:mRNA 3'-UTR AU-rich region binding"/>
    <property type="evidence" value="ECO:0007669"/>
    <property type="project" value="TreeGrafter"/>
</dbReference>
<dbReference type="InterPro" id="IPR013154">
    <property type="entry name" value="ADH-like_N"/>
</dbReference>
<dbReference type="AlphaFoldDB" id="A0A9P6E218"/>
<dbReference type="FunFam" id="3.40.50.720:FF:000053">
    <property type="entry name" value="Quinone oxidoreductase 1"/>
    <property type="match status" value="1"/>
</dbReference>
<dbReference type="PROSITE" id="PS01162">
    <property type="entry name" value="QOR_ZETA_CRYSTAL"/>
    <property type="match status" value="1"/>
</dbReference>
<dbReference type="InterPro" id="IPR011032">
    <property type="entry name" value="GroES-like_sf"/>
</dbReference>
<evidence type="ECO:0000259" key="5">
    <source>
        <dbReference type="SMART" id="SM00829"/>
    </source>
</evidence>
<organism evidence="6 7">
    <name type="scientific">Hydnum rufescens UP504</name>
    <dbReference type="NCBI Taxonomy" id="1448309"/>
    <lineage>
        <taxon>Eukaryota</taxon>
        <taxon>Fungi</taxon>
        <taxon>Dikarya</taxon>
        <taxon>Basidiomycota</taxon>
        <taxon>Agaricomycotina</taxon>
        <taxon>Agaricomycetes</taxon>
        <taxon>Cantharellales</taxon>
        <taxon>Hydnaceae</taxon>
        <taxon>Hydnum</taxon>
    </lineage>
</organism>
<keyword evidence="2" id="KW-0560">Oxidoreductase</keyword>
<evidence type="ECO:0000256" key="3">
    <source>
        <dbReference type="ARBA" id="ARBA00043088"/>
    </source>
</evidence>
<evidence type="ECO:0000256" key="1">
    <source>
        <dbReference type="ARBA" id="ARBA00022857"/>
    </source>
</evidence>
<dbReference type="GO" id="GO:0008270">
    <property type="term" value="F:zinc ion binding"/>
    <property type="evidence" value="ECO:0007669"/>
    <property type="project" value="InterPro"/>
</dbReference>
<protein>
    <recommendedName>
        <fullName evidence="4">Probable quinone oxidoreductase</fullName>
    </recommendedName>
    <alternativeName>
        <fullName evidence="3">NADPH:quinone reductase</fullName>
    </alternativeName>
</protein>
<dbReference type="SUPFAM" id="SSF51735">
    <property type="entry name" value="NAD(P)-binding Rossmann-fold domains"/>
    <property type="match status" value="1"/>
</dbReference>
<dbReference type="Pfam" id="PF08240">
    <property type="entry name" value="ADH_N"/>
    <property type="match status" value="1"/>
</dbReference>
<dbReference type="CDD" id="cd05286">
    <property type="entry name" value="QOR2"/>
    <property type="match status" value="1"/>
</dbReference>
<name>A0A9P6E218_9AGAM</name>
<dbReference type="InterPro" id="IPR002364">
    <property type="entry name" value="Quin_OxRdtase/zeta-crystal_CS"/>
</dbReference>
<dbReference type="EMBL" id="MU128912">
    <property type="protein sequence ID" value="KAF9520268.1"/>
    <property type="molecule type" value="Genomic_DNA"/>
</dbReference>
<dbReference type="GO" id="GO:0003960">
    <property type="term" value="F:quinone reductase (NADPH) activity"/>
    <property type="evidence" value="ECO:0007669"/>
    <property type="project" value="InterPro"/>
</dbReference>
<keyword evidence="7" id="KW-1185">Reference proteome</keyword>
<comment type="caution">
    <text evidence="6">The sequence shown here is derived from an EMBL/GenBank/DDBJ whole genome shotgun (WGS) entry which is preliminary data.</text>
</comment>
<dbReference type="SUPFAM" id="SSF50129">
    <property type="entry name" value="GroES-like"/>
    <property type="match status" value="1"/>
</dbReference>
<evidence type="ECO:0000313" key="6">
    <source>
        <dbReference type="EMBL" id="KAF9520268.1"/>
    </source>
</evidence>
<dbReference type="OrthoDB" id="48317at2759"/>